<dbReference type="Proteomes" id="UP001249851">
    <property type="component" value="Unassembled WGS sequence"/>
</dbReference>
<evidence type="ECO:0000256" key="2">
    <source>
        <dbReference type="ARBA" id="ARBA00009052"/>
    </source>
</evidence>
<protein>
    <submittedName>
        <fullName evidence="7">Coiled-coil domain-containing protein 85C</fullName>
    </submittedName>
</protein>
<feature type="region of interest" description="Disordered" evidence="6">
    <location>
        <begin position="339"/>
        <end position="364"/>
    </location>
</feature>
<evidence type="ECO:0000256" key="6">
    <source>
        <dbReference type="SAM" id="MobiDB-lite"/>
    </source>
</evidence>
<dbReference type="PANTHER" id="PTHR13546">
    <property type="entry name" value="RE60986P"/>
    <property type="match status" value="1"/>
</dbReference>
<dbReference type="Pfam" id="PF10226">
    <property type="entry name" value="CCDC85"/>
    <property type="match status" value="1"/>
</dbReference>
<feature type="compositionally biased region" description="Polar residues" evidence="6">
    <location>
        <begin position="159"/>
        <end position="172"/>
    </location>
</feature>
<gene>
    <name evidence="7" type="ORF">P5673_006581</name>
</gene>
<feature type="compositionally biased region" description="Acidic residues" evidence="6">
    <location>
        <begin position="355"/>
        <end position="364"/>
    </location>
</feature>
<accession>A0AAD9QW91</accession>
<feature type="coiled-coil region" evidence="5">
    <location>
        <begin position="50"/>
        <end position="77"/>
    </location>
</feature>
<dbReference type="AlphaFoldDB" id="A0AAD9QW91"/>
<dbReference type="PANTHER" id="PTHR13546:SF15">
    <property type="entry name" value="CCDC85"/>
    <property type="match status" value="1"/>
</dbReference>
<dbReference type="GO" id="GO:0005912">
    <property type="term" value="C:adherens junction"/>
    <property type="evidence" value="ECO:0007669"/>
    <property type="project" value="UniProtKB-SubCell"/>
</dbReference>
<keyword evidence="8" id="KW-1185">Reference proteome</keyword>
<dbReference type="EMBL" id="JARQWQ010000011">
    <property type="protein sequence ID" value="KAK2568634.1"/>
    <property type="molecule type" value="Genomic_DNA"/>
</dbReference>
<keyword evidence="4 5" id="KW-0175">Coiled coil</keyword>
<reference evidence="7" key="1">
    <citation type="journal article" date="2023" name="G3 (Bethesda)">
        <title>Whole genome assembly and annotation of the endangered Caribbean coral Acropora cervicornis.</title>
        <authorList>
            <person name="Selwyn J.D."/>
            <person name="Vollmer S.V."/>
        </authorList>
    </citation>
    <scope>NUCLEOTIDE SEQUENCE</scope>
    <source>
        <strain evidence="7">K2</strain>
    </source>
</reference>
<dbReference type="InterPro" id="IPR019359">
    <property type="entry name" value="CCDC85"/>
</dbReference>
<keyword evidence="3" id="KW-0965">Cell junction</keyword>
<reference evidence="7" key="2">
    <citation type="journal article" date="2023" name="Science">
        <title>Genomic signatures of disease resistance in endangered staghorn corals.</title>
        <authorList>
            <person name="Vollmer S.V."/>
            <person name="Selwyn J.D."/>
            <person name="Despard B.A."/>
            <person name="Roesel C.L."/>
        </authorList>
    </citation>
    <scope>NUCLEOTIDE SEQUENCE</scope>
    <source>
        <strain evidence="7">K2</strain>
    </source>
</reference>
<evidence type="ECO:0000256" key="3">
    <source>
        <dbReference type="ARBA" id="ARBA00022949"/>
    </source>
</evidence>
<comment type="caution">
    <text evidence="7">The sequence shown here is derived from an EMBL/GenBank/DDBJ whole genome shotgun (WGS) entry which is preliminary data.</text>
</comment>
<evidence type="ECO:0000313" key="7">
    <source>
        <dbReference type="EMBL" id="KAK2568634.1"/>
    </source>
</evidence>
<proteinExistence type="inferred from homology"/>
<feature type="region of interest" description="Disordered" evidence="6">
    <location>
        <begin position="159"/>
        <end position="185"/>
    </location>
</feature>
<sequence>MNARDRPKSDSFVSRAEYEKMVDKVKQCEAERLKVMTDQGNLMKEFNKRMQAHLEEIHILKDVNQKLQADLQELRDLTCYLDDDRQKCRKLAREWQRFGRYTASVMRNEVTSYQEKLKVLEEKQLELSKDNAELKELCLYLDQQRESVSLENRTLKCSQRNASSANLSSGTQHLAGVNAEGPTSYDSQRLEARLSNIHVGRNDEHASSGKESSSSTQKAEVAKKRVSFTFPGDIETDTDSIRSDNTPPWARRSNGLTNGGHAGILRNGLRTLPKQGDLPFPSPKNMTPEAVEQAMKVLEIHERLEHPGQASDSDESTERLGYQEVEVLKEMCNVVWRKLSDEPEQRQNGTHTNDDKEEVLEDLL</sequence>
<comment type="subcellular location">
    <subcellularLocation>
        <location evidence="1">Cell junction</location>
        <location evidence="1">Adherens junction</location>
    </subcellularLocation>
</comment>
<evidence type="ECO:0000256" key="5">
    <source>
        <dbReference type="SAM" id="Coils"/>
    </source>
</evidence>
<evidence type="ECO:0000313" key="8">
    <source>
        <dbReference type="Proteomes" id="UP001249851"/>
    </source>
</evidence>
<name>A0AAD9QW91_ACRCE</name>
<evidence type="ECO:0000256" key="4">
    <source>
        <dbReference type="ARBA" id="ARBA00023054"/>
    </source>
</evidence>
<comment type="similarity">
    <text evidence="2">Belongs to the CCDC85 family.</text>
</comment>
<organism evidence="7 8">
    <name type="scientific">Acropora cervicornis</name>
    <name type="common">Staghorn coral</name>
    <dbReference type="NCBI Taxonomy" id="6130"/>
    <lineage>
        <taxon>Eukaryota</taxon>
        <taxon>Metazoa</taxon>
        <taxon>Cnidaria</taxon>
        <taxon>Anthozoa</taxon>
        <taxon>Hexacorallia</taxon>
        <taxon>Scleractinia</taxon>
        <taxon>Astrocoeniina</taxon>
        <taxon>Acroporidae</taxon>
        <taxon>Acropora</taxon>
    </lineage>
</organism>
<feature type="region of interest" description="Disordered" evidence="6">
    <location>
        <begin position="200"/>
        <end position="261"/>
    </location>
</feature>
<evidence type="ECO:0000256" key="1">
    <source>
        <dbReference type="ARBA" id="ARBA00004536"/>
    </source>
</evidence>
<feature type="coiled-coil region" evidence="5">
    <location>
        <begin position="103"/>
        <end position="137"/>
    </location>
</feature>